<accession>A0A644WPF5</accession>
<comment type="caution">
    <text evidence="1">The sequence shown here is derived from an EMBL/GenBank/DDBJ whole genome shotgun (WGS) entry which is preliminary data.</text>
</comment>
<reference evidence="1" key="1">
    <citation type="submission" date="2019-08" db="EMBL/GenBank/DDBJ databases">
        <authorList>
            <person name="Kucharzyk K."/>
            <person name="Murdoch R.W."/>
            <person name="Higgins S."/>
            <person name="Loffler F."/>
        </authorList>
    </citation>
    <scope>NUCLEOTIDE SEQUENCE</scope>
</reference>
<gene>
    <name evidence="1" type="ORF">SDC9_51981</name>
</gene>
<protein>
    <submittedName>
        <fullName evidence="1">Uncharacterized protein</fullName>
    </submittedName>
</protein>
<name>A0A644WPF5_9ZZZZ</name>
<dbReference type="EMBL" id="VSSQ01001156">
    <property type="protein sequence ID" value="MPM05690.1"/>
    <property type="molecule type" value="Genomic_DNA"/>
</dbReference>
<evidence type="ECO:0000313" key="1">
    <source>
        <dbReference type="EMBL" id="MPM05690.1"/>
    </source>
</evidence>
<proteinExistence type="predicted"/>
<organism evidence="1">
    <name type="scientific">bioreactor metagenome</name>
    <dbReference type="NCBI Taxonomy" id="1076179"/>
    <lineage>
        <taxon>unclassified sequences</taxon>
        <taxon>metagenomes</taxon>
        <taxon>ecological metagenomes</taxon>
    </lineage>
</organism>
<sequence>MIHVLVEVGKSIKTVVEEKHKIYINCFLYHDSIKY</sequence>
<dbReference type="AlphaFoldDB" id="A0A644WPF5"/>